<dbReference type="Proteomes" id="UP000748756">
    <property type="component" value="Unassembled WGS sequence"/>
</dbReference>
<dbReference type="OrthoDB" id="2410056at2759"/>
<sequence>MGQYSSHDNNEGDEVTILVSARGSSGDIVRAVTLGTITNPEDGSLESNVYLSMPYYEVDRVLRRGCVNTNVAIMFPSNTTHFESLKIQNRNKDNVEVRLGASIYGDDQYPQDQDNGIYLGRPAPAGPKLTMDRLDVKTNHRRVWFTNAFVKEDLKVVAAQGSIFG</sequence>
<comment type="caution">
    <text evidence="1">The sequence shown here is derived from an EMBL/GenBank/DDBJ whole genome shotgun (WGS) entry which is preliminary data.</text>
</comment>
<gene>
    <name evidence="1" type="ORF">BG015_003105</name>
</gene>
<dbReference type="AlphaFoldDB" id="A0A9P5VDG2"/>
<reference evidence="1" key="1">
    <citation type="journal article" date="2020" name="Fungal Divers.">
        <title>Resolving the Mortierellaceae phylogeny through synthesis of multi-gene phylogenetics and phylogenomics.</title>
        <authorList>
            <person name="Vandepol N."/>
            <person name="Liber J."/>
            <person name="Desiro A."/>
            <person name="Na H."/>
            <person name="Kennedy M."/>
            <person name="Barry K."/>
            <person name="Grigoriev I.V."/>
            <person name="Miller A.N."/>
            <person name="O'Donnell K."/>
            <person name="Stajich J.E."/>
            <person name="Bonito G."/>
        </authorList>
    </citation>
    <scope>NUCLEOTIDE SEQUENCE</scope>
    <source>
        <strain evidence="1">NRRL 6426</strain>
    </source>
</reference>
<accession>A0A9P5VDG2</accession>
<name>A0A9P5VDG2_9FUNG</name>
<evidence type="ECO:0000313" key="1">
    <source>
        <dbReference type="EMBL" id="KAF9153569.1"/>
    </source>
</evidence>
<proteinExistence type="predicted"/>
<protein>
    <submittedName>
        <fullName evidence="1">Uncharacterized protein</fullName>
    </submittedName>
</protein>
<evidence type="ECO:0000313" key="2">
    <source>
        <dbReference type="Proteomes" id="UP000748756"/>
    </source>
</evidence>
<dbReference type="EMBL" id="JAAAUQ010000166">
    <property type="protein sequence ID" value="KAF9153569.1"/>
    <property type="molecule type" value="Genomic_DNA"/>
</dbReference>
<keyword evidence="2" id="KW-1185">Reference proteome</keyword>
<organism evidence="1 2">
    <name type="scientific">Linnemannia schmuckeri</name>
    <dbReference type="NCBI Taxonomy" id="64567"/>
    <lineage>
        <taxon>Eukaryota</taxon>
        <taxon>Fungi</taxon>
        <taxon>Fungi incertae sedis</taxon>
        <taxon>Mucoromycota</taxon>
        <taxon>Mortierellomycotina</taxon>
        <taxon>Mortierellomycetes</taxon>
        <taxon>Mortierellales</taxon>
        <taxon>Mortierellaceae</taxon>
        <taxon>Linnemannia</taxon>
    </lineage>
</organism>